<feature type="domain" description="SF3 helicase" evidence="4">
    <location>
        <begin position="324"/>
        <end position="477"/>
    </location>
</feature>
<organism evidence="5 7">
    <name type="scientific">Avibacterium gallinarum</name>
    <name type="common">Pasteurella gallinarum</name>
    <dbReference type="NCBI Taxonomy" id="755"/>
    <lineage>
        <taxon>Bacteria</taxon>
        <taxon>Pseudomonadati</taxon>
        <taxon>Pseudomonadota</taxon>
        <taxon>Gammaproteobacteria</taxon>
        <taxon>Pasteurellales</taxon>
        <taxon>Pasteurellaceae</taxon>
        <taxon>Avibacterium</taxon>
    </lineage>
</organism>
<dbReference type="AlphaFoldDB" id="A0A379AYR5"/>
<reference evidence="6 8" key="2">
    <citation type="submission" date="2019-03" db="EMBL/GenBank/DDBJ databases">
        <title>Genomic Encyclopedia of Type Strains, Phase IV (KMG-IV): sequencing the most valuable type-strain genomes for metagenomic binning, comparative biology and taxonomic classification.</title>
        <authorList>
            <person name="Goeker M."/>
        </authorList>
    </citation>
    <scope>NUCLEOTIDE SEQUENCE [LARGE SCALE GENOMIC DNA]</scope>
    <source>
        <strain evidence="6 8">DSM 17481</strain>
    </source>
</reference>
<keyword evidence="2" id="KW-0378">Hydrolase</keyword>
<evidence type="ECO:0000256" key="3">
    <source>
        <dbReference type="ARBA" id="ARBA00022840"/>
    </source>
</evidence>
<dbReference type="InterPro" id="IPR027417">
    <property type="entry name" value="P-loop_NTPase"/>
</dbReference>
<keyword evidence="3" id="KW-0067">ATP-binding</keyword>
<dbReference type="Proteomes" id="UP000255113">
    <property type="component" value="Unassembled WGS sequence"/>
</dbReference>
<sequence length="633" mass="72630">MMNGKRKKAPNLGALLKTTPNSQKEIFILIGDNVWNFYRSDPKDLKTNGLGTGWKMLADLTDADNAKRYEEIPIILDNTNLSELYKLDILPLEHQVASIIDTDEFFKVKTSVDGITIRENQQVLTDLCTHLTKTTAIQHLTLRNNIGELLEDLSGYISRIRNNEASLEAATPELIELDAETLKKLSPAEKAEYFYKWLKIPLAYHADQGIIYRYNGIIWEIIQENELQRQIKQFFEEYGTKYGSVESLNNIIKCLNVDLPLFMQTDVKLLAFKNGVLNKNTLQFMPHSKDYYLTGVNPCDYLETQTPTPNFDKWINFISYDSIERKKSLLAALYMILNNRYDWQLTLELIGEAGSGKSTFLEVAKLISGEGNYTAIDLELLKDDKARDIILNKTFLFSPDQSRYIGDASIIKAISGGDDISFNPKNKKSFSSKVNAIIAICSNTLPIYKNDGGGMERRRVLFPFYKAVEDSERDDQLFEKIQQELGGIIRKLYDEFKQPEEAKQALLRQQKSKEALAMKTENDHILEFIEEFDLLPEVSNKGLILGSMKGMPSIESSFVFDRLYWCYLFFCDILGRTDKARLKPKDLLAEMQQAFKTAGYKIKFTNKQLKGGYNYTNATFKDKQKTIEKWRNA</sequence>
<dbReference type="PANTHER" id="PTHR35372">
    <property type="entry name" value="ATP BINDING PROTEIN-RELATED"/>
    <property type="match status" value="1"/>
</dbReference>
<dbReference type="Gene3D" id="3.40.50.300">
    <property type="entry name" value="P-loop containing nucleotide triphosphate hydrolases"/>
    <property type="match status" value="1"/>
</dbReference>
<protein>
    <submittedName>
        <fullName evidence="6">DNA primase/helicase</fullName>
    </submittedName>
    <submittedName>
        <fullName evidence="5">Phage/plasmid primase, P4 family, C-terminal domain</fullName>
    </submittedName>
</protein>
<reference evidence="5 7" key="1">
    <citation type="submission" date="2018-06" db="EMBL/GenBank/DDBJ databases">
        <authorList>
            <consortium name="Pathogen Informatics"/>
            <person name="Doyle S."/>
        </authorList>
    </citation>
    <scope>NUCLEOTIDE SEQUENCE [LARGE SCALE GENOMIC DNA]</scope>
    <source>
        <strain evidence="5 7">NCTC11188</strain>
    </source>
</reference>
<dbReference type="Proteomes" id="UP000294683">
    <property type="component" value="Unassembled WGS sequence"/>
</dbReference>
<proteinExistence type="predicted"/>
<dbReference type="SUPFAM" id="SSF52540">
    <property type="entry name" value="P-loop containing nucleoside triphosphate hydrolases"/>
    <property type="match status" value="1"/>
</dbReference>
<keyword evidence="8" id="KW-1185">Reference proteome</keyword>
<dbReference type="GO" id="GO:0005524">
    <property type="term" value="F:ATP binding"/>
    <property type="evidence" value="ECO:0007669"/>
    <property type="project" value="UniProtKB-KW"/>
</dbReference>
<keyword evidence="1" id="KW-0547">Nucleotide-binding</keyword>
<name>A0A379AYR5_AVIGA</name>
<evidence type="ECO:0000259" key="4">
    <source>
        <dbReference type="PROSITE" id="PS51206"/>
    </source>
</evidence>
<dbReference type="Pfam" id="PF19263">
    <property type="entry name" value="DUF5906"/>
    <property type="match status" value="1"/>
</dbReference>
<dbReference type="RefSeq" id="WP_243397694.1">
    <property type="nucleotide sequence ID" value="NZ_PQVJ01000053.1"/>
</dbReference>
<evidence type="ECO:0000313" key="8">
    <source>
        <dbReference type="Proteomes" id="UP000294683"/>
    </source>
</evidence>
<dbReference type="PANTHER" id="PTHR35372:SF2">
    <property type="entry name" value="SF3 HELICASE DOMAIN-CONTAINING PROTEIN"/>
    <property type="match status" value="1"/>
</dbReference>
<dbReference type="Gene3D" id="1.10.10.10">
    <property type="entry name" value="Winged helix-like DNA-binding domain superfamily/Winged helix DNA-binding domain"/>
    <property type="match status" value="1"/>
</dbReference>
<evidence type="ECO:0000313" key="5">
    <source>
        <dbReference type="EMBL" id="SUB27570.1"/>
    </source>
</evidence>
<dbReference type="EMBL" id="SNXJ01000008">
    <property type="protein sequence ID" value="TDP27948.1"/>
    <property type="molecule type" value="Genomic_DNA"/>
</dbReference>
<dbReference type="SMART" id="SM00885">
    <property type="entry name" value="D5_N"/>
    <property type="match status" value="1"/>
</dbReference>
<dbReference type="InterPro" id="IPR036388">
    <property type="entry name" value="WH-like_DNA-bd_sf"/>
</dbReference>
<evidence type="ECO:0000256" key="1">
    <source>
        <dbReference type="ARBA" id="ARBA00022741"/>
    </source>
</evidence>
<evidence type="ECO:0000256" key="2">
    <source>
        <dbReference type="ARBA" id="ARBA00022801"/>
    </source>
</evidence>
<accession>A0A379AYR5</accession>
<dbReference type="InterPro" id="IPR045455">
    <property type="entry name" value="NrS-1_pol-like_helicase"/>
</dbReference>
<dbReference type="InterPro" id="IPR014818">
    <property type="entry name" value="Phage/plasmid_primase_P4_C"/>
</dbReference>
<dbReference type="Pfam" id="PF08706">
    <property type="entry name" value="D5_N"/>
    <property type="match status" value="1"/>
</dbReference>
<gene>
    <name evidence="6" type="ORF">EV689_10860</name>
    <name evidence="5" type="ORF">NCTC11188_01772</name>
</gene>
<dbReference type="InterPro" id="IPR014015">
    <property type="entry name" value="Helicase_SF3_DNA-vir"/>
</dbReference>
<dbReference type="GO" id="GO:0016787">
    <property type="term" value="F:hydrolase activity"/>
    <property type="evidence" value="ECO:0007669"/>
    <property type="project" value="UniProtKB-KW"/>
</dbReference>
<dbReference type="EMBL" id="UGSQ01000003">
    <property type="protein sequence ID" value="SUB27570.1"/>
    <property type="molecule type" value="Genomic_DNA"/>
</dbReference>
<dbReference type="InterPro" id="IPR051620">
    <property type="entry name" value="ORF904-like_C"/>
</dbReference>
<evidence type="ECO:0000313" key="7">
    <source>
        <dbReference type="Proteomes" id="UP000255113"/>
    </source>
</evidence>
<dbReference type="PROSITE" id="PS51206">
    <property type="entry name" value="SF3_HELICASE_1"/>
    <property type="match status" value="1"/>
</dbReference>
<evidence type="ECO:0000313" key="6">
    <source>
        <dbReference type="EMBL" id="TDP27948.1"/>
    </source>
</evidence>